<gene>
    <name evidence="3" type="primary">p74</name>
</gene>
<dbReference type="AlphaFoldDB" id="A0A0U1ZL05"/>
<dbReference type="Pfam" id="PF08404">
    <property type="entry name" value="Baculo_p74_N"/>
    <property type="match status" value="1"/>
</dbReference>
<accession>A0A0U1ZL05</accession>
<keyword evidence="1" id="KW-0472">Membrane</keyword>
<name>A0A0U1ZL05_9HYME</name>
<dbReference type="InterPro" id="IPR013613">
    <property type="entry name" value="Baculo_p74_N"/>
</dbReference>
<dbReference type="Pfam" id="PF04583">
    <property type="entry name" value="Baculo_p74"/>
    <property type="match status" value="1"/>
</dbReference>
<feature type="transmembrane region" description="Helical" evidence="1">
    <location>
        <begin position="581"/>
        <end position="610"/>
    </location>
</feature>
<proteinExistence type="predicted"/>
<feature type="domain" description="Baculoviridae p74 N-terminal" evidence="2">
    <location>
        <begin position="6"/>
        <end position="236"/>
    </location>
</feature>
<keyword evidence="1" id="KW-0812">Transmembrane</keyword>
<dbReference type="OrthoDB" id="7684118at2759"/>
<dbReference type="InterPro" id="IPR007663">
    <property type="entry name" value="Baculo_p74"/>
</dbReference>
<protein>
    <submittedName>
        <fullName evidence="3">P74</fullName>
    </submittedName>
</protein>
<organism evidence="3">
    <name type="scientific">Venturia canescens</name>
    <dbReference type="NCBI Taxonomy" id="32260"/>
    <lineage>
        <taxon>Eukaryota</taxon>
        <taxon>Metazoa</taxon>
        <taxon>Ecdysozoa</taxon>
        <taxon>Arthropoda</taxon>
        <taxon>Hexapoda</taxon>
        <taxon>Insecta</taxon>
        <taxon>Pterygota</taxon>
        <taxon>Neoptera</taxon>
        <taxon>Endopterygota</taxon>
        <taxon>Hymenoptera</taxon>
        <taxon>Apocrita</taxon>
        <taxon>Ichneumonoidea</taxon>
        <taxon>Ichneumonidae</taxon>
        <taxon>Campopleginae</taxon>
        <taxon>Dusona group</taxon>
        <taxon>Venturia</taxon>
    </lineage>
</organism>
<evidence type="ECO:0000259" key="2">
    <source>
        <dbReference type="Pfam" id="PF08404"/>
    </source>
</evidence>
<reference evidence="3" key="1">
    <citation type="journal article" date="2015" name="Sci. Adv.">
        <title>Recurrent DNA virus domestication leading to different parasite virulence strategies.</title>
        <authorList>
            <person name="Pichon A."/>
            <person name="Bezier A."/>
            <person name="Urbach S."/>
            <person name="Aury J.M."/>
            <person name="Jouan V."/>
            <person name="Ravallec M."/>
            <person name="Guy J."/>
            <person name="Cousserans F."/>
            <person name="Theze J."/>
            <person name="Gauthier J."/>
            <person name="Demettre E."/>
            <person name="Schmieder S."/>
            <person name="Wurmser F."/>
            <person name="Sibut V."/>
            <person name="Poirie M."/>
            <person name="Colinet D."/>
            <person name="da Silva C."/>
            <person name="Couloux A."/>
            <person name="Barbe V."/>
            <person name="Drezen J.M."/>
            <person name="Volkoff A.N."/>
        </authorList>
    </citation>
    <scope>NUCLEOTIDE SEQUENCE</scope>
</reference>
<keyword evidence="1" id="KW-1133">Transmembrane helix</keyword>
<dbReference type="EMBL" id="KP972599">
    <property type="protein sequence ID" value="AJZ73141.1"/>
    <property type="molecule type" value="Genomic_DNA"/>
</dbReference>
<evidence type="ECO:0000313" key="3">
    <source>
        <dbReference type="EMBL" id="AJZ73141.1"/>
    </source>
</evidence>
<evidence type="ECO:0000256" key="1">
    <source>
        <dbReference type="SAM" id="Phobius"/>
    </source>
</evidence>
<dbReference type="GO" id="GO:0019058">
    <property type="term" value="P:viral life cycle"/>
    <property type="evidence" value="ECO:0007669"/>
    <property type="project" value="InterPro"/>
</dbReference>
<sequence>MTASYTKVDRNNAIKYSEANLTILKIKKIYQKARHLASHLEYQIRDATDDDFYVPAALSNSSKVVTVSITKNLCELLSCNPAKEKSMCHPKEAASYYYVGDDKYDLQCQPACYNITKTGTFDENGKRTPDTPILNWHNRSCRIVTPMVTSMEKTFYRDTTKYVPRKNDMPTGFSRIDSGDIYGSGWAYKFNKTYCEYYDKRLEANGCCTRFWYEEVFSFFGGYNWKSAARQASTGVPFNMPKLEPLPKDLPKRFTVEGWKNNNNENFKVPDLIDTAPKNIRAADIKHERHKREAVYQRERNINLNYGSDSDETHLLQDRIKTKETFSDSIGEFFRLTMERETNDTNKPSNAFATDTYTRLIKGFDKIGEKMGNLGDDLIKDMAWSLGENVASVAVEGITVRSVGNFVYYLGSDIFAAIDGFMGSGTSTMAWTVVNTALLGLYFMYADPFGYKNEWTPKLPQEMMEKGEASLRRKLGLAVINFEFENLVRAVLTYEEILDLEFQVAQDIFYYLDALEVNSDGVAIDKGSLIYFGSHKQSTTIRSMTKVLASRVKFNEKVYEEYNRVFMIRVDVNRYMNRASLGAIIGAGVFTLLYLPILAVFFFFVALILLSIGRLSLQSNLLVDALLEIRGHHNTKETSAKSIK</sequence>